<evidence type="ECO:0000313" key="2">
    <source>
        <dbReference type="Proteomes" id="UP000231179"/>
    </source>
</evidence>
<dbReference type="RefSeq" id="WP_100254320.1">
    <property type="nucleotide sequence ID" value="NZ_CP024870.1"/>
</dbReference>
<gene>
    <name evidence="1" type="ORF">SCLAR_v1c04340</name>
</gene>
<keyword evidence="2" id="KW-1185">Reference proteome</keyword>
<dbReference type="AlphaFoldDB" id="A0A2K8KGF3"/>
<dbReference type="Proteomes" id="UP000231179">
    <property type="component" value="Chromosome"/>
</dbReference>
<dbReference type="EMBL" id="CP024870">
    <property type="protein sequence ID" value="ATX70758.1"/>
    <property type="molecule type" value="Genomic_DNA"/>
</dbReference>
<organism evidence="1 2">
    <name type="scientific">Spiroplasma clarkii</name>
    <dbReference type="NCBI Taxonomy" id="2139"/>
    <lineage>
        <taxon>Bacteria</taxon>
        <taxon>Bacillati</taxon>
        <taxon>Mycoplasmatota</taxon>
        <taxon>Mollicutes</taxon>
        <taxon>Entomoplasmatales</taxon>
        <taxon>Spiroplasmataceae</taxon>
        <taxon>Spiroplasma</taxon>
    </lineage>
</organism>
<proteinExistence type="predicted"/>
<evidence type="ECO:0000313" key="1">
    <source>
        <dbReference type="EMBL" id="ATX70758.1"/>
    </source>
</evidence>
<sequence length="163" mass="19118">MFFTNKKTVSAPNASVVEELKACHSRKSRFSLGYEIERCFYAIIKLSFKTLRGVNWRKITEMQPHTVVKSKTGTRFEISLLEFPYLYELKSESNGVIYWTNYELRKIKDNKTEIIITETVKFSSALNGFRANIGKMNFNKEFDKKVKQITLAIFEEVKNLDEY</sequence>
<protein>
    <recommendedName>
        <fullName evidence="3">DUF3284 domain-containing protein</fullName>
    </recommendedName>
</protein>
<reference evidence="1 2" key="1">
    <citation type="submission" date="2017-11" db="EMBL/GenBank/DDBJ databases">
        <title>Complete genome sequence of Spiroplasma clarkii CN-5 (DSM 19994).</title>
        <authorList>
            <person name="Tsai Y.-M."/>
            <person name="Chang A."/>
            <person name="Lo W.-S."/>
            <person name="Kuo C.-H."/>
        </authorList>
    </citation>
    <scope>NUCLEOTIDE SEQUENCE [LARGE SCALE GENOMIC DNA]</scope>
    <source>
        <strain evidence="1 2">CN-5</strain>
    </source>
</reference>
<name>A0A2K8KGF3_9MOLU</name>
<evidence type="ECO:0008006" key="3">
    <source>
        <dbReference type="Google" id="ProtNLM"/>
    </source>
</evidence>
<accession>A0A2K8KGF3</accession>